<dbReference type="AlphaFoldDB" id="X6P5X7"/>
<keyword evidence="2" id="KW-1185">Reference proteome</keyword>
<dbReference type="EMBL" id="ASPP01003350">
    <property type="protein sequence ID" value="ETO33494.1"/>
    <property type="molecule type" value="Genomic_DNA"/>
</dbReference>
<reference evidence="1 2" key="1">
    <citation type="journal article" date="2013" name="Curr. Biol.">
        <title>The Genome of the Foraminiferan Reticulomyxa filosa.</title>
        <authorList>
            <person name="Glockner G."/>
            <person name="Hulsmann N."/>
            <person name="Schleicher M."/>
            <person name="Noegel A.A."/>
            <person name="Eichinger L."/>
            <person name="Gallinger C."/>
            <person name="Pawlowski J."/>
            <person name="Sierra R."/>
            <person name="Euteneuer U."/>
            <person name="Pillet L."/>
            <person name="Moustafa A."/>
            <person name="Platzer M."/>
            <person name="Groth M."/>
            <person name="Szafranski K."/>
            <person name="Schliwa M."/>
        </authorList>
    </citation>
    <scope>NUCLEOTIDE SEQUENCE [LARGE SCALE GENOMIC DNA]</scope>
</reference>
<protein>
    <submittedName>
        <fullName evidence="1">Uncharacterized protein</fullName>
    </submittedName>
</protein>
<proteinExistence type="predicted"/>
<dbReference type="Proteomes" id="UP000023152">
    <property type="component" value="Unassembled WGS sequence"/>
</dbReference>
<gene>
    <name evidence="1" type="ORF">RFI_03607</name>
</gene>
<sequence>MLAQLQQAFPTIDKELVSQAWSWFDGKVADIKTVLSLTTENTTTSEQQKNLLQLFKIFDSKIEKAIILQTWNNSNKMYSTALMELSVMCSNSSANEQESKYKYCQHLENNRFKENCKLKIIREICLHILWSILKYPKHIKYRKINQQSLYNNLLFKYHQLDEYVDQVFINMECYLQQFGFEKSDNSWYYLNDNIQLLHLWKCYKELIDQQFMYGVCIFYCYDKQRYKARINIPKRVCMLSNGKWEIYEAMFDYQHRTIMLLDMNEQSIKSLQIGNPKKASLEFNVHIQWYNDFNDEFNSFHAIWRDAIVTYKEPLNPYSMTLKQGIRYCKDKLQILKHFMNGTDEVIYSICEFDKCEPRIEQNRIDEDVRLHDVYKHLPHYPIIRVYWEINGLFIVPYKRSINIERENIPKSDLDITFSPNGKPTFNPFLYECDLHKLQVIQDTVTPKKIGNSELQSLFHEVIKNGYLCDLSTNNKQEEIQRHERIKQQIDYNENNPSELILNDKILTILNELKILYHDDIHKHMGYPLQLEDICAILLYCGKSCNSEFSYDQIQFRHHKWPFLDGCLQNAIMTLHYHERIEENDIELYCGLKKVRFENIEKE</sequence>
<evidence type="ECO:0000313" key="2">
    <source>
        <dbReference type="Proteomes" id="UP000023152"/>
    </source>
</evidence>
<accession>X6P5X7</accession>
<evidence type="ECO:0000313" key="1">
    <source>
        <dbReference type="EMBL" id="ETO33494.1"/>
    </source>
</evidence>
<comment type="caution">
    <text evidence="1">The sequence shown here is derived from an EMBL/GenBank/DDBJ whole genome shotgun (WGS) entry which is preliminary data.</text>
</comment>
<dbReference type="OrthoDB" id="6257037at2759"/>
<name>X6P5X7_RETFI</name>
<organism evidence="1 2">
    <name type="scientific">Reticulomyxa filosa</name>
    <dbReference type="NCBI Taxonomy" id="46433"/>
    <lineage>
        <taxon>Eukaryota</taxon>
        <taxon>Sar</taxon>
        <taxon>Rhizaria</taxon>
        <taxon>Retaria</taxon>
        <taxon>Foraminifera</taxon>
        <taxon>Monothalamids</taxon>
        <taxon>Reticulomyxidae</taxon>
        <taxon>Reticulomyxa</taxon>
    </lineage>
</organism>